<gene>
    <name evidence="1" type="ORF">V3I05_04540</name>
</gene>
<name>A0ABZ3FA71_9HELI</name>
<organism evidence="1 2">
    <name type="scientific">Helicobacter mastomyrinus</name>
    <dbReference type="NCBI Taxonomy" id="287948"/>
    <lineage>
        <taxon>Bacteria</taxon>
        <taxon>Pseudomonadati</taxon>
        <taxon>Campylobacterota</taxon>
        <taxon>Epsilonproteobacteria</taxon>
        <taxon>Campylobacterales</taxon>
        <taxon>Helicobacteraceae</taxon>
        <taxon>Helicobacter</taxon>
    </lineage>
</organism>
<dbReference type="PANTHER" id="PTHR30105">
    <property type="entry name" value="UNCHARACTERIZED YIBQ-RELATED"/>
    <property type="match status" value="1"/>
</dbReference>
<dbReference type="InterPro" id="IPR006837">
    <property type="entry name" value="Divergent_DAC"/>
</dbReference>
<dbReference type="EMBL" id="CP145316">
    <property type="protein sequence ID" value="XAM18951.1"/>
    <property type="molecule type" value="Genomic_DNA"/>
</dbReference>
<evidence type="ECO:0000313" key="1">
    <source>
        <dbReference type="EMBL" id="XAM18951.1"/>
    </source>
</evidence>
<dbReference type="InterPro" id="IPR011330">
    <property type="entry name" value="Glyco_hydro/deAcase_b/a-brl"/>
</dbReference>
<reference evidence="1 2" key="1">
    <citation type="submission" date="2024-02" db="EMBL/GenBank/DDBJ databases">
        <title>Genome and pathogenicity analysis of Helicobacter mastomyrinus isolated from mice.</title>
        <authorList>
            <person name="Zhu L."/>
        </authorList>
    </citation>
    <scope>NUCLEOTIDE SEQUENCE [LARGE SCALE GENOMIC DNA]</scope>
    <source>
        <strain evidence="1 2">Hm-17</strain>
    </source>
</reference>
<protein>
    <submittedName>
        <fullName evidence="1">Divergent polysaccharide deacetylase family protein</fullName>
    </submittedName>
</protein>
<dbReference type="Pfam" id="PF04748">
    <property type="entry name" value="Polysacc_deac_2"/>
    <property type="match status" value="1"/>
</dbReference>
<dbReference type="SUPFAM" id="SSF88713">
    <property type="entry name" value="Glycoside hydrolase/deacetylase"/>
    <property type="match status" value="1"/>
</dbReference>
<sequence length="323" mass="36853">MRILYCFIFALCYLRADSVVNVETLRNIATKVSSHPLVSSVQRALSRFHNDNFIDIGENLKTQMWESVQVPQSYTSQPYVAKVYDKPKVLLIMDDLTSLEQIYKLEHLGLNITPSIFPRTRHNPTTPKLAEYLNKKGKSFMVHLPLEAQQFSQSELAPIRVGANKEAIKHALIGIKADFPHLVYLNNHTGSKFTQSYDDMRNLLEAFDELNLKFIDSVTTSTPVSERISMEQDRLIMARDVFLDNETHIAYIKAQIRSLITKAQNKGYAIAICHPNSGTFQALAQMSDEIKEEIELISPSDLETYLVANKTLRYVRAPFTRPN</sequence>
<dbReference type="Proteomes" id="UP001434737">
    <property type="component" value="Chromosome"/>
</dbReference>
<dbReference type="PANTHER" id="PTHR30105:SF2">
    <property type="entry name" value="DIVERGENT POLYSACCHARIDE DEACETYLASE SUPERFAMILY"/>
    <property type="match status" value="1"/>
</dbReference>
<evidence type="ECO:0000313" key="2">
    <source>
        <dbReference type="Proteomes" id="UP001434737"/>
    </source>
</evidence>
<proteinExistence type="predicted"/>
<dbReference type="RefSeq" id="WP_295698008.1">
    <property type="nucleotide sequence ID" value="NZ_CP145316.1"/>
</dbReference>
<dbReference type="CDD" id="cd10936">
    <property type="entry name" value="CE4_DAC2"/>
    <property type="match status" value="1"/>
</dbReference>
<accession>A0ABZ3FA71</accession>
<dbReference type="Gene3D" id="3.20.20.370">
    <property type="entry name" value="Glycoside hydrolase/deacetylase"/>
    <property type="match status" value="1"/>
</dbReference>
<keyword evidence="2" id="KW-1185">Reference proteome</keyword>